<evidence type="ECO:0000313" key="2">
    <source>
        <dbReference type="Proteomes" id="UP000248257"/>
    </source>
</evidence>
<gene>
    <name evidence="1" type="ORF">CFR75_16705</name>
</gene>
<dbReference type="EMBL" id="NKUC01000090">
    <property type="protein sequence ID" value="PYD55423.1"/>
    <property type="molecule type" value="Genomic_DNA"/>
</dbReference>
<reference evidence="1 2" key="1">
    <citation type="submission" date="2017-07" db="EMBL/GenBank/DDBJ databases">
        <title>A draft genome sequence of Komagataeibacter xylinus LMG 1515.</title>
        <authorList>
            <person name="Skraban J."/>
            <person name="Cleenwerck I."/>
            <person name="Vandamme P."/>
            <person name="Trcek J."/>
        </authorList>
    </citation>
    <scope>NUCLEOTIDE SEQUENCE [LARGE SCALE GENOMIC DNA]</scope>
    <source>
        <strain evidence="1 2">LMG 1515</strain>
    </source>
</reference>
<organism evidence="1 2">
    <name type="scientific">Komagataeibacter xylinus</name>
    <name type="common">Gluconacetobacter xylinus</name>
    <dbReference type="NCBI Taxonomy" id="28448"/>
    <lineage>
        <taxon>Bacteria</taxon>
        <taxon>Pseudomonadati</taxon>
        <taxon>Pseudomonadota</taxon>
        <taxon>Alphaproteobacteria</taxon>
        <taxon>Acetobacterales</taxon>
        <taxon>Acetobacteraceae</taxon>
        <taxon>Komagataeibacter</taxon>
    </lineage>
</organism>
<keyword evidence="2" id="KW-1185">Reference proteome</keyword>
<dbReference type="Proteomes" id="UP000248257">
    <property type="component" value="Unassembled WGS sequence"/>
</dbReference>
<proteinExistence type="predicted"/>
<dbReference type="AlphaFoldDB" id="A0A318PPM7"/>
<dbReference type="STRING" id="1220579.GCA_001571345_03128"/>
<accession>A0A318PPM7</accession>
<comment type="caution">
    <text evidence="1">The sequence shown here is derived from an EMBL/GenBank/DDBJ whole genome shotgun (WGS) entry which is preliminary data.</text>
</comment>
<sequence>MLEAGEDSTEALTWLQANWGTLRPLRHVSVRALPDRRARRHVKVMYEFWSADWSPWQAFVRLQSEWRELVFDIRPHYDFVNKPGGQ</sequence>
<evidence type="ECO:0000313" key="1">
    <source>
        <dbReference type="EMBL" id="PYD55423.1"/>
    </source>
</evidence>
<name>A0A318PPM7_KOMXY</name>
<protein>
    <submittedName>
        <fullName evidence="1">Uncharacterized protein</fullName>
    </submittedName>
</protein>